<protein>
    <recommendedName>
        <fullName evidence="7">Doublecortin domain-containing protein</fullName>
    </recommendedName>
</protein>
<feature type="compositionally biased region" description="Low complexity" evidence="6">
    <location>
        <begin position="763"/>
        <end position="783"/>
    </location>
</feature>
<feature type="compositionally biased region" description="Basic and acidic residues" evidence="6">
    <location>
        <begin position="1674"/>
        <end position="1690"/>
    </location>
</feature>
<evidence type="ECO:0000256" key="3">
    <source>
        <dbReference type="ARBA" id="ARBA00022490"/>
    </source>
</evidence>
<evidence type="ECO:0000256" key="6">
    <source>
        <dbReference type="SAM" id="MobiDB-lite"/>
    </source>
</evidence>
<evidence type="ECO:0000313" key="8">
    <source>
        <dbReference type="Ensembl" id="ENSNNAP00000002299.1"/>
    </source>
</evidence>
<dbReference type="FunFam" id="3.10.20.230:FF:000006">
    <property type="entry name" value="Oxygen-regulated protein 1"/>
    <property type="match status" value="1"/>
</dbReference>
<name>A0A8C6V9E9_NAJNA</name>
<feature type="compositionally biased region" description="Basic and acidic residues" evidence="6">
    <location>
        <begin position="1325"/>
        <end position="1344"/>
    </location>
</feature>
<feature type="compositionally biased region" description="Basic and acidic residues" evidence="6">
    <location>
        <begin position="1863"/>
        <end position="1873"/>
    </location>
</feature>
<feature type="compositionally biased region" description="Low complexity" evidence="6">
    <location>
        <begin position="894"/>
        <end position="904"/>
    </location>
</feature>
<dbReference type="GO" id="GO:0005930">
    <property type="term" value="C:axoneme"/>
    <property type="evidence" value="ECO:0007669"/>
    <property type="project" value="TreeGrafter"/>
</dbReference>
<feature type="compositionally biased region" description="Basic and acidic residues" evidence="6">
    <location>
        <begin position="1748"/>
        <end position="1758"/>
    </location>
</feature>
<dbReference type="SMART" id="SM00537">
    <property type="entry name" value="DCX"/>
    <property type="match status" value="2"/>
</dbReference>
<reference evidence="8" key="1">
    <citation type="submission" date="2025-08" db="UniProtKB">
        <authorList>
            <consortium name="Ensembl"/>
        </authorList>
    </citation>
    <scope>IDENTIFICATION</scope>
</reference>
<feature type="compositionally biased region" description="Basic and acidic residues" evidence="6">
    <location>
        <begin position="455"/>
        <end position="465"/>
    </location>
</feature>
<sequence length="1929" mass="215605">MSLPPVNCQFTSTYSYDQPLLPTVRTNAFTQVPPAKKITFYKSGDPQFAGIKMAINQRSFKSFNALMDDLSHRIPLPFGVRAITTPRGIHFISTLDQLEDGECYLCSDKKYVTPLNAGVANRKLGPQKVRQPANVLKRVVQDIKQEDYSMAFTQQSPKIPKKITLIKNGDITTQLPIILNRRNAQSFKILLDEISEIMQFTVRKLYTIDGKRVSLSMQGLLLCPNVLICAGQEPFKPLLMQNPKKHSSEKLPGLASHSNMNFGLKAKKSVIHPRSSLSNRSMRFSLSSEKSYMNGPATSPENGISSSNNCPKGEGWVPSLVNDDIEKKVYMNKDGSLAVEMKVCFHLLSDESLQWSTQIKKSKTSFEMEDSLYPCDADSYISNLDESENEVTYCHCCSKSPSNYDIWKNPMHASQKEEPGITNTWYTHSSCSSTSSHQRIVRKKTASIETIHTSSNERKHSEHIIQETSDSSETLGNKRENNRIKNCCCQDNYMQTSKSQKELSEKMDGVAISSASSENEHGSIVKKERNESRRSKSRSNKSKCQYSIESQIKVLEETSSVVRTISSCSIKEREEAIGCSSSPNSACSKSNKCSTFGTRDKVEKISDNDHILSYNKISSFSSDDCPPKIATQVEVEKENEDNNEINSVSEKTVSNSLIKDEINRCSKRSKTRVFQSKVSNEDRSDSSEVDIHCAALSASRIFKRSKYNQYDSKGDSKVYSGSSRGSTIKRKKTKGPLHVENGSSRTTYSSENSNEVGKRDKGSQLSHNSSHSNVSSLSEAAANSEEHSSRISKCYSKSSISSHKRTQREDTEVSSSVSNVLESDEKNGANTAKNSTQENISRQGSSSESMCSKCGHIAEIRNNDLQCASSKNLLHSDAKSTCSEMQASENNDVSSQSSIAQSSKQRQKKRSNASLKYCSQVSEKVSTTQFNFHSPVPPRGRPSSKNSRSLLMNINSAPVSNELEPTADELEKEMAGSQLPEMDTANEAEEKEGSRQEKKQIEEETVAQTEVASETCDQIIPSSLPNASPEEVVHEWLRKIPSESLLMTCEMEKDEETIELHAEIPNCSDNQDSLQEECSEKEDAGEDCEQLAEKDCPQDEKAPEIISEEAETNQGECQYLPNTIQISVQIMKALLASKHETKLERSYSLPEVSPTLGKNLSNSANILIQCLATLQLLDEELDPSDKQHKCLNWFRYKELLNVFQAMWFGNILENGDANLGLQGKGQIKTSSNFKDPNSKDGDFTPMTSSGIDLSSGDGGSGEEIGVGGHDCALLKEKRDKVKFPEEGKPEREDGNEEEPEEHSQPLCSKLESESEAELAGVQEVIEAKEDQDHENNIELEKNSTQDDQNVDDAENVSNEDDILVDTDTMAKVEENPSEEAGNNETEPDPSVNEAIDEKEAKIHSENQSVTKHDIESSNVSHQSTVKVSPMIQQRSSSQDPVWVLKLLKKIEKEFMTHYVSAMNEFKVKWNLTNSEELDLMIAELKEEVSRRIQKSVEEELNKIKSRTGKKIPKPPENELRQESTPELENRRRRLTSMLSLNNISDHSTNSNKQLESGDIDKDDFFHNTIQEDERYDDQLKNEEYCPCDVCMRKTMVAKTAQHTAEMMAKAPNPVLKAFDLQEILRMKNTSVTHRNTEYDISEAEQEEEAQQAAKETVESDGEEEAKCEEWQEELQEKGQEMEAKSEGDKELNDEEEMDGEQKENSNDDQEAENEPNVTDNSAIKMDEKESQGVEPEENVGESQAIIEEMIHDSSEQKSENNASLEAKSEACSETAEAEEEDENKEGDEAGENEAEGEDSNESVQNPEDDRETGENGAPETPEKGSEGIFSQQSQEGSECRSDEDESKKKENISNEDGDCGSDGESKLVIESKPAKMYPDSNEEEEEDQSSQASIVMEEDPPNEDSEDSHRVSKKKKQNSNVIDQDDLDF</sequence>
<dbReference type="PROSITE" id="PS50309">
    <property type="entry name" value="DC"/>
    <property type="match status" value="2"/>
</dbReference>
<feature type="region of interest" description="Disordered" evidence="6">
    <location>
        <begin position="1228"/>
        <end position="1432"/>
    </location>
</feature>
<evidence type="ECO:0000256" key="1">
    <source>
        <dbReference type="ARBA" id="ARBA00004316"/>
    </source>
</evidence>
<dbReference type="GO" id="GO:0042461">
    <property type="term" value="P:photoreceptor cell development"/>
    <property type="evidence" value="ECO:0007669"/>
    <property type="project" value="TreeGrafter"/>
</dbReference>
<feature type="compositionally biased region" description="Basic and acidic residues" evidence="6">
    <location>
        <begin position="1395"/>
        <end position="1415"/>
    </location>
</feature>
<feature type="compositionally biased region" description="Basic and acidic residues" evidence="6">
    <location>
        <begin position="518"/>
        <end position="534"/>
    </location>
</feature>
<reference evidence="8" key="2">
    <citation type="submission" date="2025-09" db="UniProtKB">
        <authorList>
            <consortium name="Ensembl"/>
        </authorList>
    </citation>
    <scope>IDENTIFICATION</scope>
</reference>
<feature type="compositionally biased region" description="Gly residues" evidence="6">
    <location>
        <begin position="1256"/>
        <end position="1268"/>
    </location>
</feature>
<feature type="region of interest" description="Disordered" evidence="6">
    <location>
        <begin position="1503"/>
        <end position="1529"/>
    </location>
</feature>
<keyword evidence="3" id="KW-0963">Cytoplasm</keyword>
<feature type="compositionally biased region" description="Acidic residues" evidence="6">
    <location>
        <begin position="1775"/>
        <end position="1811"/>
    </location>
</feature>
<keyword evidence="4" id="KW-0677">Repeat</keyword>
<evidence type="ECO:0000256" key="2">
    <source>
        <dbReference type="ARBA" id="ARBA00004496"/>
    </source>
</evidence>
<dbReference type="CDD" id="cd17146">
    <property type="entry name" value="DCX1_RP1L1"/>
    <property type="match status" value="1"/>
</dbReference>
<feature type="region of interest" description="Disordered" evidence="6">
    <location>
        <begin position="454"/>
        <end position="477"/>
    </location>
</feature>
<feature type="compositionally biased region" description="Polar residues" evidence="6">
    <location>
        <begin position="1416"/>
        <end position="1432"/>
    </location>
</feature>
<feature type="domain" description="Doublecortin" evidence="7">
    <location>
        <begin position="36"/>
        <end position="118"/>
    </location>
</feature>
<feature type="compositionally biased region" description="Basic and acidic residues" evidence="6">
    <location>
        <begin position="499"/>
        <end position="508"/>
    </location>
</feature>
<dbReference type="InterPro" id="IPR036572">
    <property type="entry name" value="Doublecortin_dom_sf"/>
</dbReference>
<feature type="compositionally biased region" description="Basic and acidic residues" evidence="6">
    <location>
        <begin position="1837"/>
        <end position="1852"/>
    </location>
</feature>
<keyword evidence="9" id="KW-1185">Reference proteome</keyword>
<feature type="region of interest" description="Disordered" evidence="6">
    <location>
        <begin position="1637"/>
        <end position="1929"/>
    </location>
</feature>
<dbReference type="GO" id="GO:0035556">
    <property type="term" value="P:intracellular signal transduction"/>
    <property type="evidence" value="ECO:0007669"/>
    <property type="project" value="InterPro"/>
</dbReference>
<evidence type="ECO:0000313" key="9">
    <source>
        <dbReference type="Proteomes" id="UP000694559"/>
    </source>
</evidence>
<proteinExistence type="predicted"/>
<feature type="compositionally biased region" description="Acidic residues" evidence="6">
    <location>
        <begin position="1639"/>
        <end position="1649"/>
    </location>
</feature>
<dbReference type="Pfam" id="PF03607">
    <property type="entry name" value="DCX"/>
    <property type="match status" value="2"/>
</dbReference>
<feature type="region of interest" description="Disordered" evidence="6">
    <location>
        <begin position="882"/>
        <end position="915"/>
    </location>
</feature>
<feature type="domain" description="Doublecortin" evidence="7">
    <location>
        <begin position="161"/>
        <end position="241"/>
    </location>
</feature>
<evidence type="ECO:0000256" key="5">
    <source>
        <dbReference type="ARBA" id="ARBA00023273"/>
    </source>
</evidence>
<feature type="region of interest" description="Disordered" evidence="6">
    <location>
        <begin position="929"/>
        <end position="948"/>
    </location>
</feature>
<dbReference type="GO" id="GO:0035082">
    <property type="term" value="P:axoneme assembly"/>
    <property type="evidence" value="ECO:0007669"/>
    <property type="project" value="TreeGrafter"/>
</dbReference>
<comment type="subcellular location">
    <subcellularLocation>
        <location evidence="1">Cell projection</location>
    </subcellularLocation>
    <subcellularLocation>
        <location evidence="2">Cytoplasm</location>
    </subcellularLocation>
</comment>
<dbReference type="OMA" id="MSHSSCE"/>
<dbReference type="Ensembl" id="ENSNNAT00000002413.1">
    <property type="protein sequence ID" value="ENSNNAP00000002299.1"/>
    <property type="gene ID" value="ENSNNAG00000001598.1"/>
</dbReference>
<evidence type="ECO:0000256" key="4">
    <source>
        <dbReference type="ARBA" id="ARBA00022737"/>
    </source>
</evidence>
<feature type="compositionally biased region" description="Basic residues" evidence="6">
    <location>
        <begin position="1503"/>
        <end position="1512"/>
    </location>
</feature>
<dbReference type="Gene3D" id="3.10.20.230">
    <property type="entry name" value="Doublecortin domain"/>
    <property type="match status" value="2"/>
</dbReference>
<feature type="compositionally biased region" description="Low complexity" evidence="6">
    <location>
        <begin position="791"/>
        <end position="801"/>
    </location>
</feature>
<dbReference type="GO" id="GO:0060041">
    <property type="term" value="P:retina development in camera-type eye"/>
    <property type="evidence" value="ECO:0007669"/>
    <property type="project" value="TreeGrafter"/>
</dbReference>
<dbReference type="GeneTree" id="ENSGT00940000154242"/>
<feature type="compositionally biased region" description="Polar residues" evidence="6">
    <location>
        <begin position="828"/>
        <end position="848"/>
    </location>
</feature>
<organism evidence="8 9">
    <name type="scientific">Naja naja</name>
    <name type="common">Indian cobra</name>
    <dbReference type="NCBI Taxonomy" id="35670"/>
    <lineage>
        <taxon>Eukaryota</taxon>
        <taxon>Metazoa</taxon>
        <taxon>Chordata</taxon>
        <taxon>Craniata</taxon>
        <taxon>Vertebrata</taxon>
        <taxon>Euteleostomi</taxon>
        <taxon>Lepidosauria</taxon>
        <taxon>Squamata</taxon>
        <taxon>Bifurcata</taxon>
        <taxon>Unidentata</taxon>
        <taxon>Episquamata</taxon>
        <taxon>Toxicofera</taxon>
        <taxon>Serpentes</taxon>
        <taxon>Colubroidea</taxon>
        <taxon>Elapidae</taxon>
        <taxon>Elapinae</taxon>
        <taxon>Naja</taxon>
    </lineage>
</organism>
<feature type="compositionally biased region" description="Polar residues" evidence="6">
    <location>
        <begin position="466"/>
        <end position="475"/>
    </location>
</feature>
<dbReference type="OrthoDB" id="1738954at2759"/>
<feature type="compositionally biased region" description="Basic and acidic residues" evidence="6">
    <location>
        <begin position="991"/>
        <end position="1002"/>
    </location>
</feature>
<feature type="compositionally biased region" description="Polar residues" evidence="6">
    <location>
        <begin position="741"/>
        <end position="755"/>
    </location>
</feature>
<dbReference type="PANTHER" id="PTHR23005:SF3">
    <property type="entry name" value="RETINITIS PIGMENTOSA 1-LIKE 1 PROTEIN"/>
    <property type="match status" value="1"/>
</dbReference>
<feature type="region of interest" description="Disordered" evidence="6">
    <location>
        <begin position="710"/>
        <end position="848"/>
    </location>
</feature>
<feature type="compositionally biased region" description="Acidic residues" evidence="6">
    <location>
        <begin position="1896"/>
        <end position="1906"/>
    </location>
</feature>
<feature type="compositionally biased region" description="Basic and acidic residues" evidence="6">
    <location>
        <begin position="1272"/>
        <end position="1292"/>
    </location>
</feature>
<dbReference type="InterPro" id="IPR003533">
    <property type="entry name" value="Doublecortin_dom"/>
</dbReference>
<feature type="region of interest" description="Disordered" evidence="6">
    <location>
        <begin position="968"/>
        <end position="1027"/>
    </location>
</feature>
<keyword evidence="5" id="KW-0966">Cell projection</keyword>
<feature type="region of interest" description="Disordered" evidence="6">
    <location>
        <begin position="499"/>
        <end position="542"/>
    </location>
</feature>
<accession>A0A8C6V9E9</accession>
<feature type="compositionally biased region" description="Basic and acidic residues" evidence="6">
    <location>
        <begin position="1513"/>
        <end position="1529"/>
    </location>
</feature>
<dbReference type="SUPFAM" id="SSF89837">
    <property type="entry name" value="Doublecortin (DC)"/>
    <property type="match status" value="2"/>
</dbReference>
<evidence type="ECO:0000259" key="7">
    <source>
        <dbReference type="PROSITE" id="PS50309"/>
    </source>
</evidence>
<feature type="compositionally biased region" description="Polar residues" evidence="6">
    <location>
        <begin position="1006"/>
        <end position="1026"/>
    </location>
</feature>
<feature type="compositionally biased region" description="Acidic residues" evidence="6">
    <location>
        <begin position="1348"/>
        <end position="1364"/>
    </location>
</feature>
<dbReference type="PANTHER" id="PTHR23005">
    <property type="entry name" value="RETINITIS PIGMENTOSA 1 PROTEIN"/>
    <property type="match status" value="1"/>
</dbReference>
<feature type="compositionally biased region" description="Polar residues" evidence="6">
    <location>
        <begin position="882"/>
        <end position="893"/>
    </location>
</feature>
<dbReference type="Proteomes" id="UP000694559">
    <property type="component" value="Unplaced"/>
</dbReference>
<feature type="compositionally biased region" description="Acidic residues" evidence="6">
    <location>
        <begin position="1658"/>
        <end position="1673"/>
    </location>
</feature>